<dbReference type="GO" id="GO:0006865">
    <property type="term" value="P:amino acid transport"/>
    <property type="evidence" value="ECO:0007669"/>
    <property type="project" value="UniProtKB-UniRule"/>
</dbReference>
<dbReference type="GO" id="GO:0005886">
    <property type="term" value="C:plasma membrane"/>
    <property type="evidence" value="ECO:0007669"/>
    <property type="project" value="UniProtKB-SubCell"/>
</dbReference>
<keyword evidence="3 5" id="KW-0547">Nucleotide-binding</keyword>
<dbReference type="EMBL" id="WIVU01000002">
    <property type="protein sequence ID" value="MQU04270.1"/>
    <property type="molecule type" value="Genomic_DNA"/>
</dbReference>
<dbReference type="Proteomes" id="UP000478064">
    <property type="component" value="Unassembled WGS sequence"/>
</dbReference>
<dbReference type="PANTHER" id="PTHR43869:SF1">
    <property type="entry name" value="GLYCINE BETAINE_PROLINE BETAINE TRANSPORT SYSTEM ATP-BINDING PROTEIN PROV"/>
    <property type="match status" value="1"/>
</dbReference>
<dbReference type="InterPro" id="IPR003439">
    <property type="entry name" value="ABC_transporter-like_ATP-bd"/>
</dbReference>
<dbReference type="AlphaFoldDB" id="A0A6A7YLS2"/>
<proteinExistence type="inferred from homology"/>
<dbReference type="InterPro" id="IPR051921">
    <property type="entry name" value="ABC_osmolyte_uptake_ATP-bind"/>
</dbReference>
<keyword evidence="2 5" id="KW-0813">Transport</keyword>
<organism evidence="7 10">
    <name type="scientific">Pseudomonas helleri</name>
    <dbReference type="NCBI Taxonomy" id="1608996"/>
    <lineage>
        <taxon>Bacteria</taxon>
        <taxon>Pseudomonadati</taxon>
        <taxon>Pseudomonadota</taxon>
        <taxon>Gammaproteobacteria</taxon>
        <taxon>Pseudomonadales</taxon>
        <taxon>Pseudomonadaceae</taxon>
        <taxon>Pseudomonas</taxon>
    </lineage>
</organism>
<dbReference type="EMBL" id="WIWI01000009">
    <property type="protein sequence ID" value="MQT88454.1"/>
    <property type="molecule type" value="Genomic_DNA"/>
</dbReference>
<sequence length="277" mass="31093">MSEAVINKIEVRNVFKVFGKREKEALAMIKEGQSKADVLAKTGSVVGINDLSLSIQAGEVFVIMGLSGSGKSTLVRHFNRLIDPTSGQILVEGENILEYDMPTLRQFRRQKISMVFQNFGLLPHRNVLENVAYGLKVRGESTAQCNERARHWITVVGLQGYEQAFIHQLSGGMRQRVGLARALATDTDIILMDEAFSALDPLIRAEMQDQLLELQRTLQKTIVFITHDLDEALRIGNRIAILKDGQLVQVGTPQEILHTPADDYVNRFVQRQRAKIE</sequence>
<dbReference type="SUPFAM" id="SSF52540">
    <property type="entry name" value="P-loop containing nucleoside triphosphate hydrolases"/>
    <property type="match status" value="1"/>
</dbReference>
<dbReference type="GO" id="GO:0006970">
    <property type="term" value="P:response to osmotic stress"/>
    <property type="evidence" value="ECO:0007669"/>
    <property type="project" value="UniProtKB-ARBA"/>
</dbReference>
<comment type="catalytic activity">
    <reaction evidence="5">
        <text>a quaternary ammonium(out) + ATP + H2O = a quaternary ammonium(in) + ADP + phosphate + H(+)</text>
        <dbReference type="Rhea" id="RHEA:11036"/>
        <dbReference type="ChEBI" id="CHEBI:15377"/>
        <dbReference type="ChEBI" id="CHEBI:15378"/>
        <dbReference type="ChEBI" id="CHEBI:30616"/>
        <dbReference type="ChEBI" id="CHEBI:35267"/>
        <dbReference type="ChEBI" id="CHEBI:43474"/>
        <dbReference type="ChEBI" id="CHEBI:456216"/>
    </reaction>
</comment>
<dbReference type="PROSITE" id="PS50893">
    <property type="entry name" value="ABC_TRANSPORTER_2"/>
    <property type="match status" value="1"/>
</dbReference>
<dbReference type="InterPro" id="IPR017871">
    <property type="entry name" value="ABC_transporter-like_CS"/>
</dbReference>
<dbReference type="GO" id="GO:0015418">
    <property type="term" value="F:ABC-type quaternary ammonium compound transporting activity"/>
    <property type="evidence" value="ECO:0007669"/>
    <property type="project" value="UniProtKB-EC"/>
</dbReference>
<keyword evidence="4 5" id="KW-0067">ATP-binding</keyword>
<dbReference type="SMART" id="SM00382">
    <property type="entry name" value="AAA"/>
    <property type="match status" value="1"/>
</dbReference>
<dbReference type="GO" id="GO:0031460">
    <property type="term" value="P:glycine betaine transport"/>
    <property type="evidence" value="ECO:0007669"/>
    <property type="project" value="InterPro"/>
</dbReference>
<dbReference type="Gene3D" id="3.40.50.300">
    <property type="entry name" value="P-loop containing nucleotide triphosphate hydrolases"/>
    <property type="match status" value="1"/>
</dbReference>
<keyword evidence="5" id="KW-0472">Membrane</keyword>
<dbReference type="InterPro" id="IPR027417">
    <property type="entry name" value="P-loop_NTPase"/>
</dbReference>
<dbReference type="FunFam" id="3.40.50.300:FF:000201">
    <property type="entry name" value="Glycine betaine/L-proline ABC transporter ATP-binding protein"/>
    <property type="match status" value="1"/>
</dbReference>
<keyword evidence="5" id="KW-0997">Cell inner membrane</keyword>
<gene>
    <name evidence="9" type="ORF">GHO27_01075</name>
    <name evidence="8" type="ORF">GHO39_04750</name>
    <name evidence="7" type="ORF">GHO40_18850</name>
</gene>
<evidence type="ECO:0000259" key="6">
    <source>
        <dbReference type="PROSITE" id="PS50893"/>
    </source>
</evidence>
<evidence type="ECO:0000256" key="1">
    <source>
        <dbReference type="ARBA" id="ARBA00005417"/>
    </source>
</evidence>
<dbReference type="EC" id="7.6.2.9" evidence="5"/>
<dbReference type="PROSITE" id="PS00211">
    <property type="entry name" value="ABC_TRANSPORTER_1"/>
    <property type="match status" value="1"/>
</dbReference>
<evidence type="ECO:0000313" key="10">
    <source>
        <dbReference type="Proteomes" id="UP000441404"/>
    </source>
</evidence>
<feature type="domain" description="ABC transporter" evidence="6">
    <location>
        <begin position="9"/>
        <end position="269"/>
    </location>
</feature>
<keyword evidence="5" id="KW-1003">Cell membrane</keyword>
<evidence type="ECO:0000313" key="7">
    <source>
        <dbReference type="EMBL" id="MQT48765.1"/>
    </source>
</evidence>
<dbReference type="NCBIfam" id="TIGR01186">
    <property type="entry name" value="proV"/>
    <property type="match status" value="1"/>
</dbReference>
<dbReference type="Pfam" id="PF00005">
    <property type="entry name" value="ABC_tran"/>
    <property type="match status" value="1"/>
</dbReference>
<dbReference type="InterPro" id="IPR005892">
    <property type="entry name" value="Gly-betaine_transp_ATP-bd"/>
</dbReference>
<dbReference type="GO" id="GO:0016887">
    <property type="term" value="F:ATP hydrolysis activity"/>
    <property type="evidence" value="ECO:0007669"/>
    <property type="project" value="UniProtKB-UniRule"/>
</dbReference>
<dbReference type="RefSeq" id="WP_048373700.1">
    <property type="nucleotide sequence ID" value="NZ_CAKZJC010000295.1"/>
</dbReference>
<evidence type="ECO:0000256" key="4">
    <source>
        <dbReference type="ARBA" id="ARBA00022840"/>
    </source>
</evidence>
<dbReference type="OrthoDB" id="9802264at2"/>
<evidence type="ECO:0000313" key="12">
    <source>
        <dbReference type="Proteomes" id="UP000489190"/>
    </source>
</evidence>
<dbReference type="EMBL" id="WIWJ01000038">
    <property type="protein sequence ID" value="MQT48765.1"/>
    <property type="molecule type" value="Genomic_DNA"/>
</dbReference>
<name>A0A6A7YLS2_9PSED</name>
<dbReference type="InterPro" id="IPR003593">
    <property type="entry name" value="AAA+_ATPase"/>
</dbReference>
<evidence type="ECO:0000256" key="5">
    <source>
        <dbReference type="RuleBase" id="RU369116"/>
    </source>
</evidence>
<evidence type="ECO:0000256" key="2">
    <source>
        <dbReference type="ARBA" id="ARBA00022448"/>
    </source>
</evidence>
<comment type="subcellular location">
    <subcellularLocation>
        <location evidence="5">Cell inner membrane</location>
        <topology evidence="5">Peripheral membrane protein</topology>
    </subcellularLocation>
</comment>
<comment type="caution">
    <text evidence="7">The sequence shown here is derived from an EMBL/GenBank/DDBJ whole genome shotgun (WGS) entry which is preliminary data.</text>
</comment>
<evidence type="ECO:0000313" key="8">
    <source>
        <dbReference type="EMBL" id="MQT88454.1"/>
    </source>
</evidence>
<evidence type="ECO:0000313" key="9">
    <source>
        <dbReference type="EMBL" id="MQU04270.1"/>
    </source>
</evidence>
<dbReference type="Proteomes" id="UP000489190">
    <property type="component" value="Unassembled WGS sequence"/>
</dbReference>
<comment type="subunit">
    <text evidence="5">The complex is probably composed of two ATP-binding proteins, two transmembrane proteins and a solute-binding protein.</text>
</comment>
<protein>
    <recommendedName>
        <fullName evidence="5">Quaternary amine transport ATP-binding protein</fullName>
        <ecNumber evidence="5">7.6.2.9</ecNumber>
    </recommendedName>
</protein>
<dbReference type="Proteomes" id="UP000441404">
    <property type="component" value="Unassembled WGS sequence"/>
</dbReference>
<dbReference type="PANTHER" id="PTHR43869">
    <property type="entry name" value="GLYCINE BETAINE/PROLINE BETAINE TRANSPORT SYSTEM ATP-BINDING PROTEIN PROV"/>
    <property type="match status" value="1"/>
</dbReference>
<dbReference type="GO" id="GO:0005524">
    <property type="term" value="F:ATP binding"/>
    <property type="evidence" value="ECO:0007669"/>
    <property type="project" value="UniProtKB-UniRule"/>
</dbReference>
<evidence type="ECO:0000256" key="3">
    <source>
        <dbReference type="ARBA" id="ARBA00022741"/>
    </source>
</evidence>
<accession>A0A6A7YLS2</accession>
<reference evidence="10 11" key="1">
    <citation type="submission" date="2019-10" db="EMBL/GenBank/DDBJ databases">
        <title>Evaluation of single-gene subtyping targets for Pseudomonas.</title>
        <authorList>
            <person name="Reichler S.J."/>
            <person name="Orsi R.H."/>
            <person name="Wiedmann M."/>
            <person name="Martin N.H."/>
            <person name="Murphy S.I."/>
        </authorList>
    </citation>
    <scope>NUCLEOTIDE SEQUENCE [LARGE SCALE GENOMIC DNA]</scope>
    <source>
        <strain evidence="9 11">FSL R10-1637</strain>
        <strain evidence="8 12">FSL R10-3254</strain>
        <strain evidence="7 10">FSL R10-3257</strain>
    </source>
</reference>
<dbReference type="CDD" id="cd03294">
    <property type="entry name" value="ABC_Pro_Gly_Betaine"/>
    <property type="match status" value="1"/>
</dbReference>
<evidence type="ECO:0000313" key="11">
    <source>
        <dbReference type="Proteomes" id="UP000478064"/>
    </source>
</evidence>
<comment type="similarity">
    <text evidence="1 5">Belongs to the ABC transporter superfamily.</text>
</comment>